<dbReference type="EMBL" id="JASBWT010000022">
    <property type="protein sequence ID" value="KAJ9095330.1"/>
    <property type="molecule type" value="Genomic_DNA"/>
</dbReference>
<evidence type="ECO:0000313" key="2">
    <source>
        <dbReference type="Proteomes" id="UP001227268"/>
    </source>
</evidence>
<gene>
    <name evidence="1" type="ORF">QFC21_005696</name>
</gene>
<keyword evidence="2" id="KW-1185">Reference proteome</keyword>
<sequence length="748" mass="82671">MCGISAIITPYNFNPALDPHPSTIHPPHEPENTLKALAERLVPDSVCRDGAPAGEQTEGEEEAHHVHVEYELPASGATPLANGTRTQDSSNRSASNGKPHNAMLSACATHAPETGASEYKTQLVDELTRSLGRLSHRGPDGQGVWVSADARVGEIYDYEHTRSILEAKGYEFASTSDSELVLKLYLEHGEEFLVHLRGEFSILVYDSVNCKVIAARDRYGIKPLYWTTTPSGRILLAAEIKAFLGIAGWKPEWDVKSVVDCGWLYDTRTVFKGVRRVRPGHAMVFTLDGSHENKPYWAPSYPDKHARDDRTMGEMVAGFKERLIDAVKCRLRADVPIGIYLSGGIDSSAIAGIATHLIRSQPDVTMGSEQASSAIKCFTIAFDKGEHDESAIARRTAEFLDVDYRTMHASEELLCACFERAVWAVEQPAMDLNFVGKCMLSGFVTAQGYPVVLTGEGADEICAGYSLFLADYLAERDTTSALAIDDEEFRRQCQRLEKLRSDPASMSNAFNQSRIDFPGKSKALAAIRLTQYPQIQSAGVWDSQLFAPWTQSLGQGNPVLTQIQDLDPATRTEMREKWHPLHTALYLSVKGPMEGLILTSLGDRTEMSGSLESRPSFLDHHFTEYVNHLPPSAKITVAADGSVVEKYVLREATKEFITPELYKRRKHPYSAPVTYTPGSHVHTLITKHVTVENMKMLGFVDVEYALGLIEQAFKPGGTNAFRKCLVLAEYVVLHKAFGMITASMPPML</sequence>
<comment type="caution">
    <text evidence="1">The sequence shown here is derived from an EMBL/GenBank/DDBJ whole genome shotgun (WGS) entry which is preliminary data.</text>
</comment>
<accession>A0ACC2V889</accession>
<name>A0ACC2V889_9TREE</name>
<protein>
    <submittedName>
        <fullName evidence="1">Uncharacterized protein</fullName>
    </submittedName>
</protein>
<proteinExistence type="predicted"/>
<organism evidence="1 2">
    <name type="scientific">Naganishia friedmannii</name>
    <dbReference type="NCBI Taxonomy" id="89922"/>
    <lineage>
        <taxon>Eukaryota</taxon>
        <taxon>Fungi</taxon>
        <taxon>Dikarya</taxon>
        <taxon>Basidiomycota</taxon>
        <taxon>Agaricomycotina</taxon>
        <taxon>Tremellomycetes</taxon>
        <taxon>Filobasidiales</taxon>
        <taxon>Filobasidiaceae</taxon>
        <taxon>Naganishia</taxon>
    </lineage>
</organism>
<dbReference type="Proteomes" id="UP001227268">
    <property type="component" value="Unassembled WGS sequence"/>
</dbReference>
<reference evidence="1" key="1">
    <citation type="submission" date="2023-04" db="EMBL/GenBank/DDBJ databases">
        <title>Draft Genome sequencing of Naganishia species isolated from polar environments using Oxford Nanopore Technology.</title>
        <authorList>
            <person name="Leo P."/>
            <person name="Venkateswaran K."/>
        </authorList>
    </citation>
    <scope>NUCLEOTIDE SEQUENCE</scope>
    <source>
        <strain evidence="1">MNA-CCFEE 5423</strain>
    </source>
</reference>
<evidence type="ECO:0000313" key="1">
    <source>
        <dbReference type="EMBL" id="KAJ9095330.1"/>
    </source>
</evidence>